<gene>
    <name evidence="2" type="ORF">HJG54_04170</name>
</gene>
<dbReference type="PRINTS" id="PR01217">
    <property type="entry name" value="PRICHEXTENSN"/>
</dbReference>
<feature type="compositionally biased region" description="Pro residues" evidence="1">
    <location>
        <begin position="126"/>
        <end position="153"/>
    </location>
</feature>
<dbReference type="RefSeq" id="WP_316433527.1">
    <property type="nucleotide sequence ID" value="NZ_CP053586.1"/>
</dbReference>
<accession>A0AA97AEK3</accession>
<protein>
    <submittedName>
        <fullName evidence="2">Uncharacterized protein</fullName>
    </submittedName>
</protein>
<name>A0AA97AEK3_9CYAN</name>
<dbReference type="EMBL" id="CP053586">
    <property type="protein sequence ID" value="WNZ22140.1"/>
    <property type="molecule type" value="Genomic_DNA"/>
</dbReference>
<organism evidence="2">
    <name type="scientific">Leptolyngbya sp. NK1-12</name>
    <dbReference type="NCBI Taxonomy" id="2547451"/>
    <lineage>
        <taxon>Bacteria</taxon>
        <taxon>Bacillati</taxon>
        <taxon>Cyanobacteriota</taxon>
        <taxon>Cyanophyceae</taxon>
        <taxon>Leptolyngbyales</taxon>
        <taxon>Leptolyngbyaceae</taxon>
        <taxon>Leptolyngbya group</taxon>
        <taxon>Leptolyngbya</taxon>
    </lineage>
</organism>
<reference evidence="2" key="1">
    <citation type="submission" date="2020-05" db="EMBL/GenBank/DDBJ databases">
        <authorList>
            <person name="Zhu T."/>
            <person name="Keshari N."/>
            <person name="Lu X."/>
        </authorList>
    </citation>
    <scope>NUCLEOTIDE SEQUENCE</scope>
    <source>
        <strain evidence="2">NK1-12</strain>
    </source>
</reference>
<evidence type="ECO:0000313" key="2">
    <source>
        <dbReference type="EMBL" id="WNZ22140.1"/>
    </source>
</evidence>
<evidence type="ECO:0000256" key="1">
    <source>
        <dbReference type="SAM" id="MobiDB-lite"/>
    </source>
</evidence>
<proteinExistence type="predicted"/>
<dbReference type="AlphaFoldDB" id="A0AA97AEK3"/>
<feature type="compositionally biased region" description="Pro residues" evidence="1">
    <location>
        <begin position="69"/>
        <end position="85"/>
    </location>
</feature>
<feature type="region of interest" description="Disordered" evidence="1">
    <location>
        <begin position="63"/>
        <end position="158"/>
    </location>
</feature>
<sequence length="367" mass="38881">MSTVVGNVGNVGKPILKSLPRPLRWLIRPALLGSIGLHVLVLLLPLPEQASLDAARRQDVEVNVTRLPEQPPAPKPTATPKPTPTPSSQAVRPSPQAVRPSPPPQSVAQPLQPAPRPPAVTQKPPVAQPSPSPVASPTPTPEPSPDPVPPPAVPFADLPLLTGSQTGCFGLGTCHEITDGTHFRTAGQTLEQALQAQGYTVKPREDLEETGRKVYELTKGNKTRYLNVLSSDVGSTIYLVTPQPVSLDQLQISETHKAELEAILDSISSGSVNPTQLTQPEAFFAGTTPRPETGSQLRLVAGRSPQELLDGLTGSLQAQNFTLTEAGGYGNGLLYEVTKGAYTGYLNLVPTVDRSGTIVVLWTNLPS</sequence>